<sequence>MTDRPPSGSAASPGRCLELAGIPGSGKSRRVGTLAARLTHLGVAVTQPQARFAPSVPTARRLARKARACGAAAVAAPGTTARVLRALAGSHQPGPGDLAGRVVQWLVAQEAAARAARFDGVSILDEGPVQALWSIGIRGDVDPVLAAVPHRHPADLLVVVRVPPELALERLTRRVSRHSRTQLLDRPAQLAELHRGARLLDRLAEWWARSGEVHLLDGAADDGADLELLVARVCASVRPCTPRAGPAPGPHRR</sequence>
<dbReference type="OrthoDB" id="4547145at2"/>
<organism evidence="1 2">
    <name type="scientific">Geodermatophilus ruber</name>
    <dbReference type="NCBI Taxonomy" id="504800"/>
    <lineage>
        <taxon>Bacteria</taxon>
        <taxon>Bacillati</taxon>
        <taxon>Actinomycetota</taxon>
        <taxon>Actinomycetes</taxon>
        <taxon>Geodermatophilales</taxon>
        <taxon>Geodermatophilaceae</taxon>
        <taxon>Geodermatophilus</taxon>
    </lineage>
</organism>
<proteinExistence type="predicted"/>
<protein>
    <submittedName>
        <fullName evidence="1">AAA domain-containing protein</fullName>
    </submittedName>
</protein>
<dbReference type="EMBL" id="FOSW01000008">
    <property type="protein sequence ID" value="SFL25775.1"/>
    <property type="molecule type" value="Genomic_DNA"/>
</dbReference>
<dbReference type="RefSeq" id="WP_091325810.1">
    <property type="nucleotide sequence ID" value="NZ_FOSW01000008.1"/>
</dbReference>
<dbReference type="Proteomes" id="UP000199152">
    <property type="component" value="Unassembled WGS sequence"/>
</dbReference>
<reference evidence="1 2" key="1">
    <citation type="submission" date="2016-10" db="EMBL/GenBank/DDBJ databases">
        <authorList>
            <person name="de Groot N.N."/>
        </authorList>
    </citation>
    <scope>NUCLEOTIDE SEQUENCE [LARGE SCALE GENOMIC DNA]</scope>
    <source>
        <strain evidence="1 2">DSM 45317</strain>
    </source>
</reference>
<dbReference type="Gene3D" id="3.40.50.300">
    <property type="entry name" value="P-loop containing nucleotide triphosphate hydrolases"/>
    <property type="match status" value="1"/>
</dbReference>
<dbReference type="InterPro" id="IPR027417">
    <property type="entry name" value="P-loop_NTPase"/>
</dbReference>
<evidence type="ECO:0000313" key="1">
    <source>
        <dbReference type="EMBL" id="SFL25775.1"/>
    </source>
</evidence>
<gene>
    <name evidence="1" type="ORF">SAMN04488085_108181</name>
</gene>
<keyword evidence="2" id="KW-1185">Reference proteome</keyword>
<evidence type="ECO:0000313" key="2">
    <source>
        <dbReference type="Proteomes" id="UP000199152"/>
    </source>
</evidence>
<dbReference type="InParanoid" id="A0A1I4G6R1"/>
<dbReference type="AlphaFoldDB" id="A0A1I4G6R1"/>
<dbReference type="STRING" id="504800.SAMN04488085_108181"/>
<name>A0A1I4G6R1_9ACTN</name>
<dbReference type="SUPFAM" id="SSF52540">
    <property type="entry name" value="P-loop containing nucleoside triphosphate hydrolases"/>
    <property type="match status" value="1"/>
</dbReference>
<accession>A0A1I4G6R1</accession>